<evidence type="ECO:0000256" key="1">
    <source>
        <dbReference type="SAM" id="SignalP"/>
    </source>
</evidence>
<organism evidence="2 3">
    <name type="scientific">Coraliomargarita algicola</name>
    <dbReference type="NCBI Taxonomy" id="3092156"/>
    <lineage>
        <taxon>Bacteria</taxon>
        <taxon>Pseudomonadati</taxon>
        <taxon>Verrucomicrobiota</taxon>
        <taxon>Opitutia</taxon>
        <taxon>Puniceicoccales</taxon>
        <taxon>Coraliomargaritaceae</taxon>
        <taxon>Coraliomargarita</taxon>
    </lineage>
</organism>
<sequence>MKTIPILGLTLFAATLVNAQTIIFDHDFTDYAGGATDGLGGTTVDGGSATWSVAGFTGKDPEEAPYIYANGDVTRGSAMLAYTFTTGVYELTATLNAGSLSTIGFSVSATVPTNSYYSQQVASFGLRGGSTGEFEFFEGLGTGGGNDGGTLASYGINGQTDGTLRMILDWDDTTNTGSIVGYYTPDGGSEIQIDLDSNTGGINGNTISPGADLLGVGFTSAGGSYETFTLTAIPEPSSFAFLGGLLALGLVTVRRR</sequence>
<dbReference type="Proteomes" id="UP001324993">
    <property type="component" value="Chromosome"/>
</dbReference>
<protein>
    <recommendedName>
        <fullName evidence="4">PEP-CTERM protein-sorting domain-containing protein</fullName>
    </recommendedName>
</protein>
<keyword evidence="3" id="KW-1185">Reference proteome</keyword>
<feature type="signal peptide" evidence="1">
    <location>
        <begin position="1"/>
        <end position="19"/>
    </location>
</feature>
<evidence type="ECO:0000313" key="2">
    <source>
        <dbReference type="EMBL" id="WPJ96776.1"/>
    </source>
</evidence>
<feature type="chain" id="PRO_5046684578" description="PEP-CTERM protein-sorting domain-containing protein" evidence="1">
    <location>
        <begin position="20"/>
        <end position="256"/>
    </location>
</feature>
<proteinExistence type="predicted"/>
<keyword evidence="1" id="KW-0732">Signal</keyword>
<gene>
    <name evidence="2" type="ORF">SH580_03530</name>
</gene>
<reference evidence="2 3" key="1">
    <citation type="submission" date="2023-11" db="EMBL/GenBank/DDBJ databases">
        <title>Coraliomargarita sp. nov., isolated from marine algae.</title>
        <authorList>
            <person name="Lee J.K."/>
            <person name="Baek J.H."/>
            <person name="Kim J.M."/>
            <person name="Choi D.G."/>
            <person name="Jeon C.O."/>
        </authorList>
    </citation>
    <scope>NUCLEOTIDE SEQUENCE [LARGE SCALE GENOMIC DNA]</scope>
    <source>
        <strain evidence="2 3">J2-16</strain>
    </source>
</reference>
<accession>A0ABZ0RKN7</accession>
<evidence type="ECO:0000313" key="3">
    <source>
        <dbReference type="Proteomes" id="UP001324993"/>
    </source>
</evidence>
<dbReference type="EMBL" id="CP138858">
    <property type="protein sequence ID" value="WPJ96776.1"/>
    <property type="molecule type" value="Genomic_DNA"/>
</dbReference>
<name>A0ABZ0RKN7_9BACT</name>
<evidence type="ECO:0008006" key="4">
    <source>
        <dbReference type="Google" id="ProtNLM"/>
    </source>
</evidence>
<dbReference type="RefSeq" id="WP_319833633.1">
    <property type="nucleotide sequence ID" value="NZ_CP138858.1"/>
</dbReference>